<dbReference type="Proteomes" id="UP000000763">
    <property type="component" value="Chromosome 1"/>
</dbReference>
<evidence type="ECO:0000313" key="3">
    <source>
        <dbReference type="EMBL" id="BAD82635.1"/>
    </source>
</evidence>
<evidence type="ECO:0000313" key="4">
    <source>
        <dbReference type="Proteomes" id="UP000000763"/>
    </source>
</evidence>
<name>Q5N7C1_ORYSJ</name>
<reference evidence="4" key="2">
    <citation type="journal article" date="2005" name="Nature">
        <title>The map-based sequence of the rice genome.</title>
        <authorList>
            <consortium name="International rice genome sequencing project (IRGSP)"/>
            <person name="Matsumoto T."/>
            <person name="Wu J."/>
            <person name="Kanamori H."/>
            <person name="Katayose Y."/>
            <person name="Fujisawa M."/>
            <person name="Namiki N."/>
            <person name="Mizuno H."/>
            <person name="Yamamoto K."/>
            <person name="Antonio B.A."/>
            <person name="Baba T."/>
            <person name="Sakata K."/>
            <person name="Nagamura Y."/>
            <person name="Aoki H."/>
            <person name="Arikawa K."/>
            <person name="Arita K."/>
            <person name="Bito T."/>
            <person name="Chiden Y."/>
            <person name="Fujitsuka N."/>
            <person name="Fukunaka R."/>
            <person name="Hamada M."/>
            <person name="Harada C."/>
            <person name="Hayashi A."/>
            <person name="Hijishita S."/>
            <person name="Honda M."/>
            <person name="Hosokawa S."/>
            <person name="Ichikawa Y."/>
            <person name="Idonuma A."/>
            <person name="Iijima M."/>
            <person name="Ikeda M."/>
            <person name="Ikeno M."/>
            <person name="Ito K."/>
            <person name="Ito S."/>
            <person name="Ito T."/>
            <person name="Ito Y."/>
            <person name="Ito Y."/>
            <person name="Iwabuchi A."/>
            <person name="Kamiya K."/>
            <person name="Karasawa W."/>
            <person name="Kurita K."/>
            <person name="Katagiri S."/>
            <person name="Kikuta A."/>
            <person name="Kobayashi H."/>
            <person name="Kobayashi N."/>
            <person name="Machita K."/>
            <person name="Maehara T."/>
            <person name="Masukawa M."/>
            <person name="Mizubayashi T."/>
            <person name="Mukai Y."/>
            <person name="Nagasaki H."/>
            <person name="Nagata Y."/>
            <person name="Naito S."/>
            <person name="Nakashima M."/>
            <person name="Nakama Y."/>
            <person name="Nakamichi Y."/>
            <person name="Nakamura M."/>
            <person name="Meguro A."/>
            <person name="Negishi M."/>
            <person name="Ohta I."/>
            <person name="Ohta T."/>
            <person name="Okamoto M."/>
            <person name="Ono N."/>
            <person name="Saji S."/>
            <person name="Sakaguchi M."/>
            <person name="Sakai K."/>
            <person name="Shibata M."/>
            <person name="Shimokawa T."/>
            <person name="Song J."/>
            <person name="Takazaki Y."/>
            <person name="Terasawa K."/>
            <person name="Tsugane M."/>
            <person name="Tsuji K."/>
            <person name="Ueda S."/>
            <person name="Waki K."/>
            <person name="Yamagata H."/>
            <person name="Yamamoto M."/>
            <person name="Yamamoto S."/>
            <person name="Yamane H."/>
            <person name="Yoshiki S."/>
            <person name="Yoshihara R."/>
            <person name="Yukawa K."/>
            <person name="Zhong H."/>
            <person name="Yano M."/>
            <person name="Yuan Q."/>
            <person name="Ouyang S."/>
            <person name="Liu J."/>
            <person name="Jones K.M."/>
            <person name="Gansberger K."/>
            <person name="Moffat K."/>
            <person name="Hill J."/>
            <person name="Bera J."/>
            <person name="Fadrosh D."/>
            <person name="Jin S."/>
            <person name="Johri S."/>
            <person name="Kim M."/>
            <person name="Overton L."/>
            <person name="Reardon M."/>
            <person name="Tsitrin T."/>
            <person name="Vuong H."/>
            <person name="Weaver B."/>
            <person name="Ciecko A."/>
            <person name="Tallon L."/>
            <person name="Jackson J."/>
            <person name="Pai G."/>
            <person name="Aken S.V."/>
            <person name="Utterback T."/>
            <person name="Reidmuller S."/>
            <person name="Feldblyum T."/>
            <person name="Hsiao J."/>
            <person name="Zismann V."/>
            <person name="Iobst S."/>
            <person name="de Vazeille A.R."/>
            <person name="Buell C.R."/>
            <person name="Ying K."/>
            <person name="Li Y."/>
            <person name="Lu T."/>
            <person name="Huang Y."/>
            <person name="Zhao Q."/>
            <person name="Feng Q."/>
            <person name="Zhang L."/>
            <person name="Zhu J."/>
            <person name="Weng Q."/>
            <person name="Mu J."/>
            <person name="Lu Y."/>
            <person name="Fan D."/>
            <person name="Liu Y."/>
            <person name="Guan J."/>
            <person name="Zhang Y."/>
            <person name="Yu S."/>
            <person name="Liu X."/>
            <person name="Zhang Y."/>
            <person name="Hong G."/>
            <person name="Han B."/>
            <person name="Choisne N."/>
            <person name="Demange N."/>
            <person name="Orjeda G."/>
            <person name="Samain S."/>
            <person name="Cattolico L."/>
            <person name="Pelletier E."/>
            <person name="Couloux A."/>
            <person name="Segurens B."/>
            <person name="Wincker P."/>
            <person name="D'Hont A."/>
            <person name="Scarpelli C."/>
            <person name="Weissenbach J."/>
            <person name="Salanoubat M."/>
            <person name="Quetier F."/>
            <person name="Yu Y."/>
            <person name="Kim H.R."/>
            <person name="Rambo T."/>
            <person name="Currie J."/>
            <person name="Collura K."/>
            <person name="Luo M."/>
            <person name="Yang T."/>
            <person name="Ammiraju J.S.S."/>
            <person name="Engler F."/>
            <person name="Soderlund C."/>
            <person name="Wing R.A."/>
            <person name="Palmer L.E."/>
            <person name="de la Bastide M."/>
            <person name="Spiegel L."/>
            <person name="Nascimento L."/>
            <person name="Zutavern T."/>
            <person name="O'Shaughnessy A."/>
            <person name="Dike S."/>
            <person name="Dedhia N."/>
            <person name="Preston R."/>
            <person name="Balija V."/>
            <person name="McCombie W.R."/>
            <person name="Chow T."/>
            <person name="Chen H."/>
            <person name="Chung M."/>
            <person name="Chen C."/>
            <person name="Shaw J."/>
            <person name="Wu H."/>
            <person name="Hsiao K."/>
            <person name="Chao Y."/>
            <person name="Chu M."/>
            <person name="Cheng C."/>
            <person name="Hour A."/>
            <person name="Lee P."/>
            <person name="Lin S."/>
            <person name="Lin Y."/>
            <person name="Liou J."/>
            <person name="Liu S."/>
            <person name="Hsing Y."/>
            <person name="Raghuvanshi S."/>
            <person name="Mohanty A."/>
            <person name="Bharti A.K."/>
            <person name="Gaur A."/>
            <person name="Gupta V."/>
            <person name="Kumar D."/>
            <person name="Ravi V."/>
            <person name="Vij S."/>
            <person name="Kapur A."/>
            <person name="Khurana P."/>
            <person name="Khurana P."/>
            <person name="Khurana J.P."/>
            <person name="Tyagi A.K."/>
            <person name="Gaikwad K."/>
            <person name="Singh A."/>
            <person name="Dalal V."/>
            <person name="Srivastava S."/>
            <person name="Dixit A."/>
            <person name="Pal A.K."/>
            <person name="Ghazi I.A."/>
            <person name="Yadav M."/>
            <person name="Pandit A."/>
            <person name="Bhargava A."/>
            <person name="Sureshbabu K."/>
            <person name="Batra K."/>
            <person name="Sharma T.R."/>
            <person name="Mohapatra T."/>
            <person name="Singh N.K."/>
            <person name="Messing J."/>
            <person name="Nelson A.B."/>
            <person name="Fuks G."/>
            <person name="Kavchok S."/>
            <person name="Keizer G."/>
            <person name="Linton E."/>
            <person name="Llaca V."/>
            <person name="Song R."/>
            <person name="Tanyolac B."/>
            <person name="Young S."/>
            <person name="Ho-Il K."/>
            <person name="Hahn J.H."/>
            <person name="Sangsakoo G."/>
            <person name="Vanavichit A."/>
            <person name="de Mattos Luiz.A.T."/>
            <person name="Zimmer P.D."/>
            <person name="Malone G."/>
            <person name="Dellagostin O."/>
            <person name="de Oliveira A.C."/>
            <person name="Bevan M."/>
            <person name="Bancroft I."/>
            <person name="Minx P."/>
            <person name="Cordum H."/>
            <person name="Wilson R."/>
            <person name="Cheng Z."/>
            <person name="Jin W."/>
            <person name="Jiang J."/>
            <person name="Leong S.A."/>
            <person name="Iwama H."/>
            <person name="Gojobori T."/>
            <person name="Itoh T."/>
            <person name="Niimura Y."/>
            <person name="Fujii Y."/>
            <person name="Habara T."/>
            <person name="Sakai H."/>
            <person name="Sato Y."/>
            <person name="Wilson G."/>
            <person name="Kumar K."/>
            <person name="McCouch S."/>
            <person name="Juretic N."/>
            <person name="Hoen D."/>
            <person name="Wright S."/>
            <person name="Bruskiewich R."/>
            <person name="Bureau T."/>
            <person name="Miyao A."/>
            <person name="Hirochika H."/>
            <person name="Nishikawa T."/>
            <person name="Kadowaki K."/>
            <person name="Sugiura M."/>
            <person name="Burr B."/>
            <person name="Sasaki T."/>
        </authorList>
    </citation>
    <scope>NUCLEOTIDE SEQUENCE [LARGE SCALE GENOMIC DNA]</scope>
    <source>
        <strain evidence="4">cv. Nipponbare</strain>
    </source>
</reference>
<feature type="compositionally biased region" description="Basic and acidic residues" evidence="1">
    <location>
        <begin position="78"/>
        <end position="111"/>
    </location>
</feature>
<feature type="region of interest" description="Disordered" evidence="1">
    <location>
        <begin position="1"/>
        <end position="307"/>
    </location>
</feature>
<dbReference type="EMBL" id="AP003794">
    <property type="protein sequence ID" value="BAD82635.1"/>
    <property type="molecule type" value="Genomic_DNA"/>
</dbReference>
<reference evidence="3" key="1">
    <citation type="journal article" date="2002" name="Nature">
        <title>The genome sequence and structure of rice chromosome 1.</title>
        <authorList>
            <person name="Sasaki T."/>
            <person name="Matsumoto T."/>
            <person name="Yamamoto K."/>
            <person name="Sakata K."/>
            <person name="Baba T."/>
            <person name="Katayose Y."/>
            <person name="Wu J."/>
            <person name="Niimura Y."/>
            <person name="Cheng Z."/>
            <person name="Nagamura Y."/>
            <person name="Antonio B.A."/>
            <person name="Kanamori H."/>
            <person name="Hosokawa S."/>
            <person name="Masukawa M."/>
            <person name="Arikawa K."/>
            <person name="Chiden Y."/>
            <person name="Hayashi M."/>
            <person name="Okamoto M."/>
            <person name="Ando T."/>
            <person name="Aoki H."/>
            <person name="Arita K."/>
            <person name="Hamada M."/>
            <person name="Harada C."/>
            <person name="Hijishita S."/>
            <person name="Honda M."/>
            <person name="Ichikawa Y."/>
            <person name="Idonuma A."/>
            <person name="Iijima M."/>
            <person name="Ikeda M."/>
            <person name="Ikeno M."/>
            <person name="Itoh S."/>
            <person name="Itoh T."/>
            <person name="Itoh Y."/>
            <person name="Itoh Y."/>
            <person name="Iwabuchi A."/>
            <person name="Kamiya K."/>
            <person name="Karasawa W."/>
            <person name="Katagiri S."/>
            <person name="Kikuta A."/>
            <person name="Kobayashi N."/>
            <person name="Kono I."/>
            <person name="Machita K."/>
            <person name="Maehara T."/>
            <person name="Mizuno H."/>
            <person name="Mizubayashi T."/>
            <person name="Mukai Y."/>
            <person name="Nagasaki H."/>
            <person name="Nakashima M."/>
            <person name="Nakama Y."/>
            <person name="Nakamichi Y."/>
            <person name="Nakamura M."/>
            <person name="Namiki N."/>
            <person name="Negishi M."/>
            <person name="Ohta I."/>
            <person name="Ono N."/>
            <person name="Saji S."/>
            <person name="Sakai K."/>
            <person name="Shibata M."/>
            <person name="Shimokawa T."/>
            <person name="Shomura A."/>
            <person name="Song J."/>
            <person name="Takazaki Y."/>
            <person name="Terasawa K."/>
            <person name="Tsuji K."/>
            <person name="Waki K."/>
            <person name="Yamagata H."/>
            <person name="Yamane H."/>
            <person name="Yoshiki S."/>
            <person name="Yoshihara R."/>
            <person name="Yukawa K."/>
            <person name="Zhong H."/>
            <person name="Iwama H."/>
            <person name="Endo T."/>
            <person name="Ito H."/>
            <person name="Hahn J.H."/>
            <person name="Kim H.I."/>
            <person name="Eun M.Y."/>
            <person name="Yano M."/>
            <person name="Jiang J."/>
            <person name="Gojobori T."/>
        </authorList>
    </citation>
    <scope>NUCLEOTIDE SEQUENCE</scope>
</reference>
<protein>
    <submittedName>
        <fullName evidence="3">Uncharacterized protein</fullName>
    </submittedName>
</protein>
<dbReference type="Proteomes" id="UP000817658">
    <property type="component" value="Chromosome 1"/>
</dbReference>
<dbReference type="AlphaFoldDB" id="Q5N7C1"/>
<feature type="compositionally biased region" description="Basic and acidic residues" evidence="1">
    <location>
        <begin position="125"/>
        <end position="150"/>
    </location>
</feature>
<feature type="compositionally biased region" description="Basic and acidic residues" evidence="1">
    <location>
        <begin position="216"/>
        <end position="242"/>
    </location>
</feature>
<feature type="compositionally biased region" description="Basic residues" evidence="1">
    <location>
        <begin position="155"/>
        <end position="174"/>
    </location>
</feature>
<proteinExistence type="predicted"/>
<evidence type="ECO:0000256" key="1">
    <source>
        <dbReference type="SAM" id="MobiDB-lite"/>
    </source>
</evidence>
<feature type="compositionally biased region" description="Low complexity" evidence="1">
    <location>
        <begin position="1"/>
        <end position="19"/>
    </location>
</feature>
<evidence type="ECO:0000313" key="2">
    <source>
        <dbReference type="EMBL" id="BAD82028.1"/>
    </source>
</evidence>
<sequence length="354" mass="38277">MGGTARARPARRAAAAARRGGSRGPADCGGERNRWVSSGRRRMAERDGGWRRRLSPASKEGFLAGATRGQFAGAEASTRGRELIPPVERARAAPREAGDGELVRGTERLRGGELSSSLRRRKNRERGGGSHRDGERRRETAGGTRRDHGDLGSGKGRRRRPESRVTRPRTHRLPRCSATDGDGENSGKATMAQWRWRVKRERLRGGARLYSGGEVSSRRERAAKAVRGRRVDGDGVDARDDGGGGSDGEESGHERGRSNMARSRWGHWRGRTSSASSASARKKTKTGEREAGLRREKGRDDGGKGGLSLPFWAAGRRGAARAVQAATAAATAAARATRGRGGIQRRWRKSIRGA</sequence>
<reference evidence="4" key="3">
    <citation type="journal article" date="2008" name="Nucleic Acids Res.">
        <title>The rice annotation project database (RAP-DB): 2008 update.</title>
        <authorList>
            <consortium name="The rice annotation project (RAP)"/>
        </authorList>
    </citation>
    <scope>GENOME REANNOTATION</scope>
    <source>
        <strain evidence="4">cv. Nipponbare</strain>
    </source>
</reference>
<feature type="compositionally biased region" description="Basic and acidic residues" evidence="1">
    <location>
        <begin position="285"/>
        <end position="303"/>
    </location>
</feature>
<organism evidence="3">
    <name type="scientific">Oryza sativa subsp. japonica</name>
    <name type="common">Rice</name>
    <dbReference type="NCBI Taxonomy" id="39947"/>
    <lineage>
        <taxon>Eukaryota</taxon>
        <taxon>Viridiplantae</taxon>
        <taxon>Streptophyta</taxon>
        <taxon>Embryophyta</taxon>
        <taxon>Tracheophyta</taxon>
        <taxon>Spermatophyta</taxon>
        <taxon>Magnoliopsida</taxon>
        <taxon>Liliopsida</taxon>
        <taxon>Poales</taxon>
        <taxon>Poaceae</taxon>
        <taxon>BOP clade</taxon>
        <taxon>Oryzoideae</taxon>
        <taxon>Oryzeae</taxon>
        <taxon>Oryzinae</taxon>
        <taxon>Oryza</taxon>
        <taxon>Oryza sativa</taxon>
    </lineage>
</organism>
<gene>
    <name evidence="3" type="ORF">P0489B03.34</name>
    <name evidence="2" type="ORF">P0679C12.24</name>
</gene>
<accession>Q5N7C1</accession>
<dbReference type="EMBL" id="AP003287">
    <property type="protein sequence ID" value="BAD82028.1"/>
    <property type="molecule type" value="Genomic_DNA"/>
</dbReference>